<protein>
    <submittedName>
        <fullName evidence="3">DUF2807 domain-containing protein</fullName>
    </submittedName>
</protein>
<gene>
    <name evidence="3" type="ORF">H9814_05790</name>
</gene>
<evidence type="ECO:0000259" key="2">
    <source>
        <dbReference type="Pfam" id="PF10988"/>
    </source>
</evidence>
<dbReference type="InterPro" id="IPR021255">
    <property type="entry name" value="DUF2807"/>
</dbReference>
<dbReference type="Gene3D" id="2.160.20.120">
    <property type="match status" value="1"/>
</dbReference>
<organism evidence="3 4">
    <name type="scientific">Candidatus Bacteroides merdigallinarum</name>
    <dbReference type="NCBI Taxonomy" id="2838473"/>
    <lineage>
        <taxon>Bacteria</taxon>
        <taxon>Pseudomonadati</taxon>
        <taxon>Bacteroidota</taxon>
        <taxon>Bacteroidia</taxon>
        <taxon>Bacteroidales</taxon>
        <taxon>Bacteroidaceae</taxon>
        <taxon>Bacteroides</taxon>
    </lineage>
</organism>
<dbReference type="Proteomes" id="UP000824028">
    <property type="component" value="Unassembled WGS sequence"/>
</dbReference>
<keyword evidence="1" id="KW-0732">Signal</keyword>
<feature type="chain" id="PRO_5039007161" evidence="1">
    <location>
        <begin position="25"/>
        <end position="209"/>
    </location>
</feature>
<sequence length="209" mass="22034">MKTTTLYMLLAATLAFFCVTTVCAKDGDARVSQTRKVEAFHAIDITAVGEIIFTQADKYSLRIEGKEKNVNRTTTSVSGDGTLHIGFKGRSGRGNNNGVTIHLSAPSLDGIEFSGVGSFRCEGDLKLDGDLNIDIDGVGEVVIDDLACRNLDIDLDGVGDAELTVNCDHVDASMHGVGSVTLRGNARSANLSRGGIGDLDTKGLNIGEK</sequence>
<reference evidence="3" key="1">
    <citation type="journal article" date="2021" name="PeerJ">
        <title>Extensive microbial diversity within the chicken gut microbiome revealed by metagenomics and culture.</title>
        <authorList>
            <person name="Gilroy R."/>
            <person name="Ravi A."/>
            <person name="Getino M."/>
            <person name="Pursley I."/>
            <person name="Horton D.L."/>
            <person name="Alikhan N.F."/>
            <person name="Baker D."/>
            <person name="Gharbi K."/>
            <person name="Hall N."/>
            <person name="Watson M."/>
            <person name="Adriaenssens E.M."/>
            <person name="Foster-Nyarko E."/>
            <person name="Jarju S."/>
            <person name="Secka A."/>
            <person name="Antonio M."/>
            <person name="Oren A."/>
            <person name="Chaudhuri R.R."/>
            <person name="La Ragione R."/>
            <person name="Hildebrand F."/>
            <person name="Pallen M.J."/>
        </authorList>
    </citation>
    <scope>NUCLEOTIDE SEQUENCE</scope>
    <source>
        <strain evidence="3">ChiHjej9B8-1298</strain>
    </source>
</reference>
<feature type="signal peptide" evidence="1">
    <location>
        <begin position="1"/>
        <end position="24"/>
    </location>
</feature>
<evidence type="ECO:0000313" key="3">
    <source>
        <dbReference type="EMBL" id="HIZ33046.1"/>
    </source>
</evidence>
<evidence type="ECO:0000256" key="1">
    <source>
        <dbReference type="SAM" id="SignalP"/>
    </source>
</evidence>
<evidence type="ECO:0000313" key="4">
    <source>
        <dbReference type="Proteomes" id="UP000824028"/>
    </source>
</evidence>
<dbReference type="AlphaFoldDB" id="A0A9D2E924"/>
<dbReference type="EMBL" id="DXBX01000042">
    <property type="protein sequence ID" value="HIZ33046.1"/>
    <property type="molecule type" value="Genomic_DNA"/>
</dbReference>
<reference evidence="3" key="2">
    <citation type="submission" date="2021-04" db="EMBL/GenBank/DDBJ databases">
        <authorList>
            <person name="Gilroy R."/>
        </authorList>
    </citation>
    <scope>NUCLEOTIDE SEQUENCE</scope>
    <source>
        <strain evidence="3">ChiHjej9B8-1298</strain>
    </source>
</reference>
<comment type="caution">
    <text evidence="3">The sequence shown here is derived from an EMBL/GenBank/DDBJ whole genome shotgun (WGS) entry which is preliminary data.</text>
</comment>
<name>A0A9D2E924_9BACE</name>
<feature type="domain" description="Putative auto-transporter adhesin head GIN" evidence="2">
    <location>
        <begin position="39"/>
        <end position="205"/>
    </location>
</feature>
<dbReference type="Pfam" id="PF10988">
    <property type="entry name" value="DUF2807"/>
    <property type="match status" value="1"/>
</dbReference>
<proteinExistence type="predicted"/>
<accession>A0A9D2E924</accession>